<reference evidence="3" key="1">
    <citation type="journal article" date="2011" name="Nature">
        <title>Genome sequence and analysis of the tuber crop potato.</title>
        <authorList>
            <consortium name="The Potato Genome Sequencing Consortium"/>
        </authorList>
    </citation>
    <scope>NUCLEOTIDE SEQUENCE [LARGE SCALE GENOMIC DNA]</scope>
    <source>
        <strain evidence="3">cv. DM1-3 516 R44</strain>
    </source>
</reference>
<feature type="region of interest" description="Disordered" evidence="1">
    <location>
        <begin position="69"/>
        <end position="94"/>
    </location>
</feature>
<name>M1DDM6_SOLTU</name>
<protein>
    <submittedName>
        <fullName evidence="2">Uncharacterized protein</fullName>
    </submittedName>
</protein>
<dbReference type="HOGENOM" id="CLU_2390294_0_0_1"/>
<sequence length="94" mass="10414">MVRVIRKKLRSTFVAAKDRVLDQSSGVSVGVRIKPCSNVGFRVRSQILGPESRCRGRIPIRMSVPKSEWNPEKEVGSQMGSRGQVPHWVSGLGL</sequence>
<dbReference type="AlphaFoldDB" id="M1DDM6"/>
<dbReference type="Proteomes" id="UP000011115">
    <property type="component" value="Unassembled WGS sequence"/>
</dbReference>
<evidence type="ECO:0000313" key="2">
    <source>
        <dbReference type="EnsemblPlants" id="PGSC0003DMT400087335"/>
    </source>
</evidence>
<organism evidence="2 3">
    <name type="scientific">Solanum tuberosum</name>
    <name type="common">Potato</name>
    <dbReference type="NCBI Taxonomy" id="4113"/>
    <lineage>
        <taxon>Eukaryota</taxon>
        <taxon>Viridiplantae</taxon>
        <taxon>Streptophyta</taxon>
        <taxon>Embryophyta</taxon>
        <taxon>Tracheophyta</taxon>
        <taxon>Spermatophyta</taxon>
        <taxon>Magnoliopsida</taxon>
        <taxon>eudicotyledons</taxon>
        <taxon>Gunneridae</taxon>
        <taxon>Pentapetalae</taxon>
        <taxon>asterids</taxon>
        <taxon>lamiids</taxon>
        <taxon>Solanales</taxon>
        <taxon>Solanaceae</taxon>
        <taxon>Solanoideae</taxon>
        <taxon>Solaneae</taxon>
        <taxon>Solanum</taxon>
    </lineage>
</organism>
<dbReference type="EnsemblPlants" id="PGSC0003DMT400087335">
    <property type="protein sequence ID" value="PGSC0003DMT400087335"/>
    <property type="gene ID" value="PGSC0003DMG400036906"/>
</dbReference>
<dbReference type="PaxDb" id="4113-PGSC0003DMT400087335"/>
<keyword evidence="3" id="KW-1185">Reference proteome</keyword>
<dbReference type="InParanoid" id="M1DDM6"/>
<accession>M1DDM6</accession>
<proteinExistence type="predicted"/>
<dbReference type="Gramene" id="PGSC0003DMT400087335">
    <property type="protein sequence ID" value="PGSC0003DMT400087335"/>
    <property type="gene ID" value="PGSC0003DMG400036906"/>
</dbReference>
<reference evidence="2" key="2">
    <citation type="submission" date="2015-06" db="UniProtKB">
        <authorList>
            <consortium name="EnsemblPlants"/>
        </authorList>
    </citation>
    <scope>IDENTIFICATION</scope>
    <source>
        <strain evidence="2">DM1-3 516 R44</strain>
    </source>
</reference>
<evidence type="ECO:0000313" key="3">
    <source>
        <dbReference type="Proteomes" id="UP000011115"/>
    </source>
</evidence>
<evidence type="ECO:0000256" key="1">
    <source>
        <dbReference type="SAM" id="MobiDB-lite"/>
    </source>
</evidence>